<feature type="transmembrane region" description="Helical" evidence="1">
    <location>
        <begin position="116"/>
        <end position="140"/>
    </location>
</feature>
<organism evidence="3 5">
    <name type="scientific">Legionella steigerwaltii</name>
    <dbReference type="NCBI Taxonomy" id="460"/>
    <lineage>
        <taxon>Bacteria</taxon>
        <taxon>Pseudomonadati</taxon>
        <taxon>Pseudomonadota</taxon>
        <taxon>Gammaproteobacteria</taxon>
        <taxon>Legionellales</taxon>
        <taxon>Legionellaceae</taxon>
        <taxon>Legionella</taxon>
    </lineage>
</organism>
<gene>
    <name evidence="2" type="ORF">Lstg_0585</name>
    <name evidence="3" type="ORF">NCTC11991_00991</name>
</gene>
<protein>
    <recommendedName>
        <fullName evidence="6">DUF4149 domain-containing protein</fullName>
    </recommendedName>
</protein>
<reference evidence="3 5" key="2">
    <citation type="submission" date="2018-06" db="EMBL/GenBank/DDBJ databases">
        <authorList>
            <consortium name="Pathogen Informatics"/>
            <person name="Doyle S."/>
        </authorList>
    </citation>
    <scope>NUCLEOTIDE SEQUENCE [LARGE SCALE GENOMIC DNA]</scope>
    <source>
        <strain evidence="3 5">NCTC11991</strain>
    </source>
</reference>
<evidence type="ECO:0000313" key="3">
    <source>
        <dbReference type="EMBL" id="STY22405.1"/>
    </source>
</evidence>
<keyword evidence="4" id="KW-1185">Reference proteome</keyword>
<dbReference type="EMBL" id="LNYZ01000003">
    <property type="protein sequence ID" value="KTD80323.1"/>
    <property type="molecule type" value="Genomic_DNA"/>
</dbReference>
<feature type="transmembrane region" description="Helical" evidence="1">
    <location>
        <begin position="7"/>
        <end position="27"/>
    </location>
</feature>
<evidence type="ECO:0008006" key="6">
    <source>
        <dbReference type="Google" id="ProtNLM"/>
    </source>
</evidence>
<dbReference type="Proteomes" id="UP000255110">
    <property type="component" value="Unassembled WGS sequence"/>
</dbReference>
<dbReference type="AlphaFoldDB" id="A0A378L5R1"/>
<dbReference type="RefSeq" id="WP_058476172.1">
    <property type="nucleotide sequence ID" value="NZ_CAAAIO010000035.1"/>
</dbReference>
<sequence>MPLYLTSICAFLWAGMILGISFFESWVKFKTPALDKVVGLNVGRTVFFYFHRLQMGWFVLLIILTLLSDPTRIEILFLAILFGILMLQTYWIFPILSQRVDELARGKKLPHSCAHGLYGVGELIKFFVLFALGIEGYGVLFF</sequence>
<keyword evidence="1" id="KW-0472">Membrane</keyword>
<accession>A0A378L5R1</accession>
<dbReference type="OrthoDB" id="192334at2"/>
<dbReference type="EMBL" id="UGOY01000001">
    <property type="protein sequence ID" value="STY22405.1"/>
    <property type="molecule type" value="Genomic_DNA"/>
</dbReference>
<dbReference type="STRING" id="460.Lstg_0585"/>
<name>A0A378L5R1_9GAMM</name>
<proteinExistence type="predicted"/>
<reference evidence="2 4" key="1">
    <citation type="submission" date="2015-11" db="EMBL/GenBank/DDBJ databases">
        <title>Genomic analysis of 38 Legionella species identifies large and diverse effector repertoires.</title>
        <authorList>
            <person name="Burstein D."/>
            <person name="Amaro F."/>
            <person name="Zusman T."/>
            <person name="Lifshitz Z."/>
            <person name="Cohen O."/>
            <person name="Gilbert J.A."/>
            <person name="Pupko T."/>
            <person name="Shuman H.A."/>
            <person name="Segal G."/>
        </authorList>
    </citation>
    <scope>NUCLEOTIDE SEQUENCE [LARGE SCALE GENOMIC DNA]</scope>
    <source>
        <strain evidence="2 4">SC-18-C9</strain>
    </source>
</reference>
<evidence type="ECO:0000256" key="1">
    <source>
        <dbReference type="SAM" id="Phobius"/>
    </source>
</evidence>
<feature type="transmembrane region" description="Helical" evidence="1">
    <location>
        <begin position="75"/>
        <end position="96"/>
    </location>
</feature>
<keyword evidence="1" id="KW-0812">Transmembrane</keyword>
<feature type="transmembrane region" description="Helical" evidence="1">
    <location>
        <begin position="47"/>
        <end position="68"/>
    </location>
</feature>
<evidence type="ECO:0000313" key="4">
    <source>
        <dbReference type="Proteomes" id="UP000054820"/>
    </source>
</evidence>
<evidence type="ECO:0000313" key="5">
    <source>
        <dbReference type="Proteomes" id="UP000255110"/>
    </source>
</evidence>
<keyword evidence="1" id="KW-1133">Transmembrane helix</keyword>
<evidence type="ECO:0000313" key="2">
    <source>
        <dbReference type="EMBL" id="KTD80323.1"/>
    </source>
</evidence>
<dbReference type="Proteomes" id="UP000054820">
    <property type="component" value="Unassembled WGS sequence"/>
</dbReference>